<dbReference type="GO" id="GO:0005886">
    <property type="term" value="C:plasma membrane"/>
    <property type="evidence" value="ECO:0007669"/>
    <property type="project" value="TreeGrafter"/>
</dbReference>
<comment type="similarity">
    <text evidence="4">Belongs to the ABC transporter superfamily. Macrolide exporter (TC 3.A.1.122) family.</text>
</comment>
<dbReference type="SMART" id="SM00382">
    <property type="entry name" value="AAA"/>
    <property type="match status" value="1"/>
</dbReference>
<keyword evidence="3" id="KW-0067">ATP-binding</keyword>
<dbReference type="GO" id="GO:0016887">
    <property type="term" value="F:ATP hydrolysis activity"/>
    <property type="evidence" value="ECO:0007669"/>
    <property type="project" value="InterPro"/>
</dbReference>
<keyword evidence="2" id="KW-0547">Nucleotide-binding</keyword>
<dbReference type="PROSITE" id="PS00211">
    <property type="entry name" value="ABC_TRANSPORTER_1"/>
    <property type="match status" value="1"/>
</dbReference>
<protein>
    <submittedName>
        <fullName evidence="6">ABC transporter related protein</fullName>
    </submittedName>
</protein>
<feature type="domain" description="ABC transporter" evidence="5">
    <location>
        <begin position="23"/>
        <end position="240"/>
    </location>
</feature>
<dbReference type="InterPro" id="IPR017871">
    <property type="entry name" value="ABC_transporter-like_CS"/>
</dbReference>
<sequence length="241" mass="26184">MNNDLGHQTLEPLHAPIVNAPIIEVRNLIKTYRAGEVDVNALNGVSLDVARGEFLSIVGTSGSGKSTLFNILGGLTPPTSGSVSINGRDLSHMTDTQRNDLRKRTVGFVFQKYNLLPTLTAEQNIQIVRDVAGRPTAFDDQFREILAMLGIDKRMSHKPRALSGGEQQRVAIARAIVNGPAILLADEPTGNLDSKNSDVVLTLLRDLNKRLGQTILMITHNPEAAAYADRTIQMRDGKVVA</sequence>
<dbReference type="FunFam" id="3.40.50.300:FF:000032">
    <property type="entry name" value="Export ABC transporter ATP-binding protein"/>
    <property type="match status" value="1"/>
</dbReference>
<dbReference type="PROSITE" id="PS50893">
    <property type="entry name" value="ABC_TRANSPORTER_2"/>
    <property type="match status" value="1"/>
</dbReference>
<reference evidence="7" key="1">
    <citation type="submission" date="2011-01" db="EMBL/GenBank/DDBJ databases">
        <title>Complete sequence of chromosome of Acidobacterium sp. MP5ACTX9.</title>
        <authorList>
            <consortium name="US DOE Joint Genome Institute"/>
            <person name="Lucas S."/>
            <person name="Copeland A."/>
            <person name="Lapidus A."/>
            <person name="Cheng J.-F."/>
            <person name="Goodwin L."/>
            <person name="Pitluck S."/>
            <person name="Teshima H."/>
            <person name="Detter J.C."/>
            <person name="Han C."/>
            <person name="Tapia R."/>
            <person name="Land M."/>
            <person name="Hauser L."/>
            <person name="Kyrpides N."/>
            <person name="Ivanova N."/>
            <person name="Ovchinnikova G."/>
            <person name="Pagani I."/>
            <person name="Rawat S.R."/>
            <person name="Mannisto M."/>
            <person name="Haggblom M.M."/>
            <person name="Woyke T."/>
        </authorList>
    </citation>
    <scope>NUCLEOTIDE SEQUENCE [LARGE SCALE GENOMIC DNA]</scope>
    <source>
        <strain evidence="7">MP5ACTX9</strain>
    </source>
</reference>
<proteinExistence type="inferred from homology"/>
<dbReference type="Gene3D" id="3.40.50.300">
    <property type="entry name" value="P-loop containing nucleotide triphosphate hydrolases"/>
    <property type="match status" value="1"/>
</dbReference>
<dbReference type="PANTHER" id="PTHR24220:SF86">
    <property type="entry name" value="ABC TRANSPORTER ABCH.1"/>
    <property type="match status" value="1"/>
</dbReference>
<dbReference type="SUPFAM" id="SSF52540">
    <property type="entry name" value="P-loop containing nucleoside triphosphate hydrolases"/>
    <property type="match status" value="1"/>
</dbReference>
<dbReference type="PANTHER" id="PTHR24220">
    <property type="entry name" value="IMPORT ATP-BINDING PROTEIN"/>
    <property type="match status" value="1"/>
</dbReference>
<evidence type="ECO:0000313" key="7">
    <source>
        <dbReference type="Proteomes" id="UP000000343"/>
    </source>
</evidence>
<evidence type="ECO:0000256" key="4">
    <source>
        <dbReference type="ARBA" id="ARBA00038388"/>
    </source>
</evidence>
<dbReference type="InterPro" id="IPR003439">
    <property type="entry name" value="ABC_transporter-like_ATP-bd"/>
</dbReference>
<dbReference type="InterPro" id="IPR015854">
    <property type="entry name" value="ABC_transpr_LolD-like"/>
</dbReference>
<dbReference type="InterPro" id="IPR003593">
    <property type="entry name" value="AAA+_ATPase"/>
</dbReference>
<dbReference type="eggNOG" id="COG1136">
    <property type="taxonomic scope" value="Bacteria"/>
</dbReference>
<dbReference type="Pfam" id="PF00005">
    <property type="entry name" value="ABC_tran"/>
    <property type="match status" value="1"/>
</dbReference>
<name>E8WXB6_GRATM</name>
<evidence type="ECO:0000256" key="2">
    <source>
        <dbReference type="ARBA" id="ARBA00022741"/>
    </source>
</evidence>
<dbReference type="EMBL" id="CP002480">
    <property type="protein sequence ID" value="ADW67449.1"/>
    <property type="molecule type" value="Genomic_DNA"/>
</dbReference>
<dbReference type="PaxDb" id="1198114-AciX9_0377"/>
<accession>E8WXB6</accession>
<dbReference type="STRING" id="1198114.AciX9_0377"/>
<evidence type="ECO:0000256" key="1">
    <source>
        <dbReference type="ARBA" id="ARBA00022448"/>
    </source>
</evidence>
<evidence type="ECO:0000259" key="5">
    <source>
        <dbReference type="PROSITE" id="PS50893"/>
    </source>
</evidence>
<dbReference type="RefSeq" id="WP_013578777.1">
    <property type="nucleotide sequence ID" value="NC_015064.1"/>
</dbReference>
<dbReference type="KEGG" id="acm:AciX9_0377"/>
<gene>
    <name evidence="6" type="ordered locus">AciX9_0377</name>
</gene>
<dbReference type="Proteomes" id="UP000000343">
    <property type="component" value="Chromosome"/>
</dbReference>
<dbReference type="GO" id="GO:0098796">
    <property type="term" value="C:membrane protein complex"/>
    <property type="evidence" value="ECO:0007669"/>
    <property type="project" value="UniProtKB-ARBA"/>
</dbReference>
<dbReference type="AlphaFoldDB" id="E8WXB6"/>
<evidence type="ECO:0000313" key="6">
    <source>
        <dbReference type="EMBL" id="ADW67449.1"/>
    </source>
</evidence>
<dbReference type="CDD" id="cd03255">
    <property type="entry name" value="ABC_MJ0796_LolCDE_FtsE"/>
    <property type="match status" value="1"/>
</dbReference>
<dbReference type="InterPro" id="IPR017911">
    <property type="entry name" value="MacB-like_ATP-bd"/>
</dbReference>
<dbReference type="GO" id="GO:0022857">
    <property type="term" value="F:transmembrane transporter activity"/>
    <property type="evidence" value="ECO:0007669"/>
    <property type="project" value="TreeGrafter"/>
</dbReference>
<dbReference type="InterPro" id="IPR027417">
    <property type="entry name" value="P-loop_NTPase"/>
</dbReference>
<keyword evidence="7" id="KW-1185">Reference proteome</keyword>
<organism evidence="7">
    <name type="scientific">Granulicella tundricola (strain ATCC BAA-1859 / DSM 23138 / MP5ACTX9)</name>
    <dbReference type="NCBI Taxonomy" id="1198114"/>
    <lineage>
        <taxon>Bacteria</taxon>
        <taxon>Pseudomonadati</taxon>
        <taxon>Acidobacteriota</taxon>
        <taxon>Terriglobia</taxon>
        <taxon>Terriglobales</taxon>
        <taxon>Acidobacteriaceae</taxon>
        <taxon>Granulicella</taxon>
    </lineage>
</organism>
<evidence type="ECO:0000256" key="3">
    <source>
        <dbReference type="ARBA" id="ARBA00022840"/>
    </source>
</evidence>
<dbReference type="HOGENOM" id="CLU_000604_1_22_0"/>
<dbReference type="GO" id="GO:0005524">
    <property type="term" value="F:ATP binding"/>
    <property type="evidence" value="ECO:0007669"/>
    <property type="project" value="UniProtKB-KW"/>
</dbReference>
<keyword evidence="1" id="KW-0813">Transport</keyword>